<dbReference type="EMBL" id="CVMT01000006">
    <property type="protein sequence ID" value="CRG89599.1"/>
    <property type="molecule type" value="Genomic_DNA"/>
</dbReference>
<dbReference type="Pfam" id="PF14748">
    <property type="entry name" value="P5CR_dimer"/>
    <property type="match status" value="1"/>
</dbReference>
<evidence type="ECO:0000313" key="4">
    <source>
        <dbReference type="EMBL" id="CRG89599.1"/>
    </source>
</evidence>
<dbReference type="Gene3D" id="3.40.50.720">
    <property type="entry name" value="NAD(P)-binding Rossmann-like Domain"/>
    <property type="match status" value="1"/>
</dbReference>
<dbReference type="Proteomes" id="UP000054383">
    <property type="component" value="Unassembled WGS sequence"/>
</dbReference>
<name>A0A0U1M234_TALIS</name>
<gene>
    <name evidence="4" type="ORF">PISL3812_06637</name>
</gene>
<dbReference type="InterPro" id="IPR008927">
    <property type="entry name" value="6-PGluconate_DH-like_C_sf"/>
</dbReference>
<comment type="similarity">
    <text evidence="1">Belongs to the ustYa family.</text>
</comment>
<feature type="transmembrane region" description="Helical" evidence="2">
    <location>
        <begin position="40"/>
        <end position="62"/>
    </location>
</feature>
<reference evidence="4 5" key="1">
    <citation type="submission" date="2015-04" db="EMBL/GenBank/DDBJ databases">
        <authorList>
            <person name="Syromyatnikov M.Y."/>
            <person name="Popov V.N."/>
        </authorList>
    </citation>
    <scope>NUCLEOTIDE SEQUENCE [LARGE SCALE GENOMIC DNA]</scope>
    <source>
        <strain evidence="4">WF-38-12</strain>
    </source>
</reference>
<dbReference type="STRING" id="28573.A0A0U1M234"/>
<dbReference type="PANTHER" id="PTHR33365:SF7">
    <property type="entry name" value="TAT PATHWAY SIGNAL SEQUENCE"/>
    <property type="match status" value="1"/>
</dbReference>
<dbReference type="Pfam" id="PF11807">
    <property type="entry name" value="UstYa"/>
    <property type="match status" value="1"/>
</dbReference>
<protein>
    <submittedName>
        <fullName evidence="4">Pyrroline-5-carboxylate reductase</fullName>
    </submittedName>
</protein>
<organism evidence="4 5">
    <name type="scientific">Talaromyces islandicus</name>
    <name type="common">Penicillium islandicum</name>
    <dbReference type="NCBI Taxonomy" id="28573"/>
    <lineage>
        <taxon>Eukaryota</taxon>
        <taxon>Fungi</taxon>
        <taxon>Dikarya</taxon>
        <taxon>Ascomycota</taxon>
        <taxon>Pezizomycotina</taxon>
        <taxon>Eurotiomycetes</taxon>
        <taxon>Eurotiomycetidae</taxon>
        <taxon>Eurotiales</taxon>
        <taxon>Trichocomaceae</taxon>
        <taxon>Talaromyces</taxon>
        <taxon>Talaromyces sect. Islandici</taxon>
    </lineage>
</organism>
<dbReference type="InterPro" id="IPR036291">
    <property type="entry name" value="NAD(P)-bd_dom_sf"/>
</dbReference>
<keyword evidence="2" id="KW-1133">Transmembrane helix</keyword>
<dbReference type="OrthoDB" id="3687641at2759"/>
<dbReference type="Gene3D" id="1.10.3730.10">
    <property type="entry name" value="ProC C-terminal domain-like"/>
    <property type="match status" value="1"/>
</dbReference>
<evidence type="ECO:0000313" key="5">
    <source>
        <dbReference type="Proteomes" id="UP000054383"/>
    </source>
</evidence>
<keyword evidence="2" id="KW-0812">Transmembrane</keyword>
<feature type="domain" description="Pyrroline-5-carboxylate reductase dimerisation" evidence="3">
    <location>
        <begin position="423"/>
        <end position="527"/>
    </location>
</feature>
<evidence type="ECO:0000259" key="3">
    <source>
        <dbReference type="Pfam" id="PF14748"/>
    </source>
</evidence>
<dbReference type="InterPro" id="IPR021765">
    <property type="entry name" value="UstYa-like"/>
</dbReference>
<dbReference type="InterPro" id="IPR053790">
    <property type="entry name" value="P5CR-like_CS"/>
</dbReference>
<evidence type="ECO:0000256" key="1">
    <source>
        <dbReference type="ARBA" id="ARBA00035112"/>
    </source>
</evidence>
<keyword evidence="2" id="KW-0472">Membrane</keyword>
<dbReference type="AlphaFoldDB" id="A0A0U1M234"/>
<sequence>MSAESDRDSLDLLDTVVQKESLLGRESDDRDRNRHRVVRSWIIFGGVQVVLIFVYIGIFIFFQGTFAGASESFVEYPLPPSPANSAIRYRRQIINSTVYTRSPYSGNPSREIDQAWNNLTTGFNLRVSDGDLKKIGKTSIPLSDGSGYIAGLDTTHHLHCLLSIRHALAPEYYAQEVAAMYKPEGDVYPTHIAHCLEILRMMILCKSDGSLYTYAWDMNEHPPRTDFAVEHTCVDWESLQEWTHDNSFHIRDNLLVHPVFVTVRTAASAQRIRHRLDSPRLQESSINVDILYQEQNAKAIQESDIIILGCKPYNRKEVLGNEHIRSAFNQSRNRKILISLLGGVTCSDLVYCLHGEDSEKFASLHTEPVIFRALPNIAARVQESATVLSSADLPSFQSEARAAWKNTITELFNRVGSTIWIPENQMHNASALCASSLAFYCVTVQALADGTSSSHVRNGLSGTIALEISAQVARGVGALANAGHSLEEIQHHVATKGGSTSAGLEILEARRFREALMEAIQTTVSATEALSNNSPS</sequence>
<dbReference type="PROSITE" id="PS00521">
    <property type="entry name" value="P5CR"/>
    <property type="match status" value="1"/>
</dbReference>
<dbReference type="SUPFAM" id="SSF51735">
    <property type="entry name" value="NAD(P)-binding Rossmann-fold domains"/>
    <property type="match status" value="1"/>
</dbReference>
<dbReference type="InterPro" id="IPR029036">
    <property type="entry name" value="P5CR_dimer"/>
</dbReference>
<proteinExistence type="inferred from homology"/>
<dbReference type="SUPFAM" id="SSF48179">
    <property type="entry name" value="6-phosphogluconate dehydrogenase C-terminal domain-like"/>
    <property type="match status" value="1"/>
</dbReference>
<evidence type="ECO:0000256" key="2">
    <source>
        <dbReference type="SAM" id="Phobius"/>
    </source>
</evidence>
<dbReference type="GO" id="GO:0043386">
    <property type="term" value="P:mycotoxin biosynthetic process"/>
    <property type="evidence" value="ECO:0007669"/>
    <property type="project" value="InterPro"/>
</dbReference>
<keyword evidence="5" id="KW-1185">Reference proteome</keyword>
<dbReference type="PANTHER" id="PTHR33365">
    <property type="entry name" value="YALI0B05434P"/>
    <property type="match status" value="1"/>
</dbReference>
<accession>A0A0U1M234</accession>